<evidence type="ECO:0000256" key="2">
    <source>
        <dbReference type="ARBA" id="ARBA00023125"/>
    </source>
</evidence>
<evidence type="ECO:0000256" key="1">
    <source>
        <dbReference type="ARBA" id="ARBA00023015"/>
    </source>
</evidence>
<evidence type="ECO:0000313" key="7">
    <source>
        <dbReference type="Proteomes" id="UP001500804"/>
    </source>
</evidence>
<organism evidence="6 7">
    <name type="scientific">Pseudonocardia adelaidensis</name>
    <dbReference type="NCBI Taxonomy" id="648754"/>
    <lineage>
        <taxon>Bacteria</taxon>
        <taxon>Bacillati</taxon>
        <taxon>Actinomycetota</taxon>
        <taxon>Actinomycetes</taxon>
        <taxon>Pseudonocardiales</taxon>
        <taxon>Pseudonocardiaceae</taxon>
        <taxon>Pseudonocardia</taxon>
    </lineage>
</organism>
<dbReference type="Proteomes" id="UP001500804">
    <property type="component" value="Unassembled WGS sequence"/>
</dbReference>
<keyword evidence="3" id="KW-0804">Transcription</keyword>
<dbReference type="PANTHER" id="PTHR46796">
    <property type="entry name" value="HTH-TYPE TRANSCRIPTIONAL ACTIVATOR RHAS-RELATED"/>
    <property type="match status" value="1"/>
</dbReference>
<evidence type="ECO:0000256" key="3">
    <source>
        <dbReference type="ARBA" id="ARBA00023163"/>
    </source>
</evidence>
<proteinExistence type="predicted"/>
<feature type="domain" description="HTH araC/xylS-type" evidence="5">
    <location>
        <begin position="210"/>
        <end position="311"/>
    </location>
</feature>
<dbReference type="PRINTS" id="PR00032">
    <property type="entry name" value="HTHARAC"/>
</dbReference>
<gene>
    <name evidence="6" type="ORF">GCM10023320_40020</name>
</gene>
<keyword evidence="1" id="KW-0805">Transcription regulation</keyword>
<reference evidence="7" key="1">
    <citation type="journal article" date="2019" name="Int. J. Syst. Evol. Microbiol.">
        <title>The Global Catalogue of Microorganisms (GCM) 10K type strain sequencing project: providing services to taxonomists for standard genome sequencing and annotation.</title>
        <authorList>
            <consortium name="The Broad Institute Genomics Platform"/>
            <consortium name="The Broad Institute Genome Sequencing Center for Infectious Disease"/>
            <person name="Wu L."/>
            <person name="Ma J."/>
        </authorList>
    </citation>
    <scope>NUCLEOTIDE SEQUENCE [LARGE SCALE GENOMIC DNA]</scope>
    <source>
        <strain evidence="7">JCM 18302</strain>
    </source>
</reference>
<dbReference type="SUPFAM" id="SSF46689">
    <property type="entry name" value="Homeodomain-like"/>
    <property type="match status" value="1"/>
</dbReference>
<dbReference type="Pfam" id="PF14525">
    <property type="entry name" value="AraC_binding_2"/>
    <property type="match status" value="1"/>
</dbReference>
<dbReference type="InterPro" id="IPR018060">
    <property type="entry name" value="HTH_AraC"/>
</dbReference>
<evidence type="ECO:0000256" key="4">
    <source>
        <dbReference type="SAM" id="MobiDB-lite"/>
    </source>
</evidence>
<dbReference type="InterPro" id="IPR009057">
    <property type="entry name" value="Homeodomain-like_sf"/>
</dbReference>
<evidence type="ECO:0000259" key="5">
    <source>
        <dbReference type="PROSITE" id="PS01124"/>
    </source>
</evidence>
<dbReference type="SMART" id="SM00342">
    <property type="entry name" value="HTH_ARAC"/>
    <property type="match status" value="1"/>
</dbReference>
<accession>A0ABP9NMM1</accession>
<sequence length="329" mass="36417">MDTATAASPLGFEDWRHQVCELVPLLAGPTETDAHFAGTLSSMTLGSVLLTTVSASRGFVERTPRLIRSDDVDVYKFGLQVGGTCIIEQDGHQALLAPGDLAIYDTSRPYRISFSNNFRMTVAIFPRSLVRIPKDDMATSMAVRLPRKSGIFPLIAPLLKELPREDRSDHLLPSTHVGDAIVSLTTAAFGQLMEKSFGEDPYDSHKLLLAQAIRFIKESLQDPQLSPKTVAAAHFVSVRHLQKVFEMQGTSVSATIRNLRLERCRSDLVAPRYRDVPIASIARRWGFNDPAHFSRLFRGTYGCSPREHRSSTLRPPTVGRSQGRSRTGS</sequence>
<dbReference type="PROSITE" id="PS01124">
    <property type="entry name" value="HTH_ARAC_FAMILY_2"/>
    <property type="match status" value="1"/>
</dbReference>
<protein>
    <submittedName>
        <fullName evidence="6">Helix-turn-helix domain-containing protein</fullName>
    </submittedName>
</protein>
<dbReference type="Gene3D" id="1.10.10.60">
    <property type="entry name" value="Homeodomain-like"/>
    <property type="match status" value="1"/>
</dbReference>
<feature type="region of interest" description="Disordered" evidence="4">
    <location>
        <begin position="304"/>
        <end position="329"/>
    </location>
</feature>
<evidence type="ECO:0000313" key="6">
    <source>
        <dbReference type="EMBL" id="GAA5125520.1"/>
    </source>
</evidence>
<dbReference type="Pfam" id="PF12833">
    <property type="entry name" value="HTH_18"/>
    <property type="match status" value="1"/>
</dbReference>
<comment type="caution">
    <text evidence="6">The sequence shown here is derived from an EMBL/GenBank/DDBJ whole genome shotgun (WGS) entry which is preliminary data.</text>
</comment>
<dbReference type="InterPro" id="IPR020449">
    <property type="entry name" value="Tscrpt_reg_AraC-type_HTH"/>
</dbReference>
<name>A0ABP9NMM1_9PSEU</name>
<dbReference type="EMBL" id="BAABJO010000014">
    <property type="protein sequence ID" value="GAA5125520.1"/>
    <property type="molecule type" value="Genomic_DNA"/>
</dbReference>
<dbReference type="InterPro" id="IPR035418">
    <property type="entry name" value="AraC-bd_2"/>
</dbReference>
<dbReference type="PANTHER" id="PTHR46796:SF6">
    <property type="entry name" value="ARAC SUBFAMILY"/>
    <property type="match status" value="1"/>
</dbReference>
<dbReference type="RefSeq" id="WP_345606716.1">
    <property type="nucleotide sequence ID" value="NZ_BAABJO010000014.1"/>
</dbReference>
<feature type="compositionally biased region" description="Polar residues" evidence="4">
    <location>
        <begin position="319"/>
        <end position="329"/>
    </location>
</feature>
<dbReference type="InterPro" id="IPR050204">
    <property type="entry name" value="AraC_XylS_family_regulators"/>
</dbReference>
<keyword evidence="7" id="KW-1185">Reference proteome</keyword>
<keyword evidence="2" id="KW-0238">DNA-binding</keyword>